<name>A0A1Y1Z8D1_9PLEO</name>
<sequence>MLQCQLHNSTYRTKFDCQNGVEHVKIDLHERGLKAPIINFVRSYWGGDPNCATLHVRTEGYGRKCDEDTSLASQLTYQSILQTFTTLITSDIVLDNTTDGLLNSSQIRSTSLVNTKELEYLTDWDLHVKSSRGV</sequence>
<accession>A0A1Y1Z8D1</accession>
<reference evidence="1 2" key="1">
    <citation type="submission" date="2016-07" db="EMBL/GenBank/DDBJ databases">
        <title>Pervasive Adenine N6-methylation of Active Genes in Fungi.</title>
        <authorList>
            <consortium name="DOE Joint Genome Institute"/>
            <person name="Mondo S.J."/>
            <person name="Dannebaum R.O."/>
            <person name="Kuo R.C."/>
            <person name="Labutti K."/>
            <person name="Haridas S."/>
            <person name="Kuo A."/>
            <person name="Salamov A."/>
            <person name="Ahrendt S.R."/>
            <person name="Lipzen A."/>
            <person name="Sullivan W."/>
            <person name="Andreopoulos W.B."/>
            <person name="Clum A."/>
            <person name="Lindquist E."/>
            <person name="Daum C."/>
            <person name="Ramamoorthy G.K."/>
            <person name="Gryganskyi A."/>
            <person name="Culley D."/>
            <person name="Magnuson J.K."/>
            <person name="James T.Y."/>
            <person name="O'Malley M.A."/>
            <person name="Stajich J.E."/>
            <person name="Spatafora J.W."/>
            <person name="Visel A."/>
            <person name="Grigoriev I.V."/>
        </authorList>
    </citation>
    <scope>NUCLEOTIDE SEQUENCE [LARGE SCALE GENOMIC DNA]</scope>
    <source>
        <strain evidence="1 2">CBS 115471</strain>
    </source>
</reference>
<comment type="caution">
    <text evidence="1">The sequence shown here is derived from an EMBL/GenBank/DDBJ whole genome shotgun (WGS) entry which is preliminary data.</text>
</comment>
<protein>
    <submittedName>
        <fullName evidence="1">Uncharacterized protein</fullName>
    </submittedName>
</protein>
<proteinExistence type="predicted"/>
<dbReference type="AlphaFoldDB" id="A0A1Y1Z8D1"/>
<evidence type="ECO:0000313" key="1">
    <source>
        <dbReference type="EMBL" id="ORY06513.1"/>
    </source>
</evidence>
<keyword evidence="2" id="KW-1185">Reference proteome</keyword>
<dbReference type="OrthoDB" id="3796763at2759"/>
<organism evidence="1 2">
    <name type="scientific">Clohesyomyces aquaticus</name>
    <dbReference type="NCBI Taxonomy" id="1231657"/>
    <lineage>
        <taxon>Eukaryota</taxon>
        <taxon>Fungi</taxon>
        <taxon>Dikarya</taxon>
        <taxon>Ascomycota</taxon>
        <taxon>Pezizomycotina</taxon>
        <taxon>Dothideomycetes</taxon>
        <taxon>Pleosporomycetidae</taxon>
        <taxon>Pleosporales</taxon>
        <taxon>Lindgomycetaceae</taxon>
        <taxon>Clohesyomyces</taxon>
    </lineage>
</organism>
<dbReference type="STRING" id="1231657.A0A1Y1Z8D1"/>
<evidence type="ECO:0000313" key="2">
    <source>
        <dbReference type="Proteomes" id="UP000193144"/>
    </source>
</evidence>
<dbReference type="Proteomes" id="UP000193144">
    <property type="component" value="Unassembled WGS sequence"/>
</dbReference>
<gene>
    <name evidence="1" type="ORF">BCR34DRAFT_571286</name>
</gene>
<dbReference type="EMBL" id="MCFA01000116">
    <property type="protein sequence ID" value="ORY06513.1"/>
    <property type="molecule type" value="Genomic_DNA"/>
</dbReference>